<organism evidence="3 4">
    <name type="scientific">Faecalicatena fissicatena</name>
    <dbReference type="NCBI Taxonomy" id="290055"/>
    <lineage>
        <taxon>Bacteria</taxon>
        <taxon>Bacillati</taxon>
        <taxon>Bacillota</taxon>
        <taxon>Clostridia</taxon>
        <taxon>Lachnospirales</taxon>
        <taxon>Lachnospiraceae</taxon>
        <taxon>Faecalicatena</taxon>
    </lineage>
</organism>
<dbReference type="Gene3D" id="3.40.50.1820">
    <property type="entry name" value="alpha/beta hydrolase"/>
    <property type="match status" value="1"/>
</dbReference>
<name>A0ABX2GWW7_9FIRM</name>
<dbReference type="Proteomes" id="UP000821846">
    <property type="component" value="Unassembled WGS sequence"/>
</dbReference>
<accession>A0ABX2GWW7</accession>
<dbReference type="SUPFAM" id="SSF56801">
    <property type="entry name" value="Acetyl-CoA synthetase-like"/>
    <property type="match status" value="1"/>
</dbReference>
<evidence type="ECO:0000256" key="1">
    <source>
        <dbReference type="ARBA" id="ARBA00001957"/>
    </source>
</evidence>
<dbReference type="RefSeq" id="WP_173865892.1">
    <property type="nucleotide sequence ID" value="NZ_JAAWUU010000009.1"/>
</dbReference>
<sequence length="1231" mass="142053">MHENYELTPEQKKIWQIQKAWNGTDICNVGGILRLSGKEDADLLARAVGICVQTQSAFWIKVNRNGKPYFEEPANDRPEIWDFTDSEWKETEAEVQRWMYQPFCVEDHALFELRILKLREETVIYGKFHHLIVDSYGISLFAKAIEQIYLELAAGREVQTKDLRFLQKMQNQNHSLETKYKKEESITLTKEPKREVFFEKRVRKAAAGILAGELTQADWYEEKFDTKELNGFCRKRRISSESLLYAALAVCLCRLKNGDALRIGRNLINRGAEERNVIGMYVDTRGILLEPDFSMSAGEYAARVKQELALQAAGKREDPGRFDVVVSYRPLRYLPSPKEGSCSEYMAGSAEVPLKLFFNDDGKKLELIARYQKEVFTRKEAENLIRRVVFLMHQMVSGPEIKLKDLQLLETAEKRQIAERQGEVCWKYKKSPAQRYLDMAEKYPDLEILLWHGEKWTYRRFHRLVTAIAGVIRQHGDFTKDRIIGLCLKRSPNLPASMYAAWLCGCAYLPVSIYDAESRKEKMAGKCALFLTDAFLEKHLKEQDILRKERTDVTHWDICPDGVAYQMYTSGTTGEPKAVQISHRSLSCRLEWMADTFQEYTQVILQKTRNTFDVSNWELLLPLSFGKLEVLTDDKMEASPEDLAQIMQKEHVTMLHFVPSMFEQFLSMAERRKWKFPDLKCIILSGEAAKAEDIRRAKELWKEAEIFNLYGPTECTIDVSFYRCTGKENEVPIGRPLWNTSLTVQNDRGDILPVGEKGELVIRGELVGIGYEENGLPSYRTGDLAVWKPDGYLYYLGRKDRQVKIRGIRVNLSEAEKSLEQLFAGSRHVVLCIREQLIDFFEGDITAEEIREKAAEQLPYYEVPSEAVRVSGFPLGKHGKIDHRKLELQYLDEKKKRRAKRQLSKDWEIRQKEEIMIHLAEELLAVGNVTEKDNLLDLGMDSIDVLRFQAECECYGIFLEYAGIYAHPTIHRLAKQSTEWKLSEGMEQEAVTFLRMEGKEVLFLMIPFAGGSPAAFWRMRNLLSGKTDLAAVNPAVFGEKSIEKMADEILKREELQKYQKIYLLGDCVGSALAIELAGRMEKRLEGLILCEALPYEGISVGGRIFSIWDFLPDQTVRILLQKIRGKQFQVGDGFLKSFRRDVRKSAVYLKKRKKVSVSAPVTLVFGMEDPLTSGYQKKYKKWRTWIPASYHICRIAGKKHFLTEDAPAELGKLIETKVWRKEQYGDKNIQR</sequence>
<dbReference type="Pfam" id="PF00550">
    <property type="entry name" value="PP-binding"/>
    <property type="match status" value="1"/>
</dbReference>
<dbReference type="SUPFAM" id="SSF53474">
    <property type="entry name" value="alpha/beta-Hydrolases"/>
    <property type="match status" value="1"/>
</dbReference>
<dbReference type="Gene3D" id="3.30.559.30">
    <property type="entry name" value="Nonribosomal peptide synthetase, condensation domain"/>
    <property type="match status" value="1"/>
</dbReference>
<dbReference type="Gene3D" id="3.30.559.10">
    <property type="entry name" value="Chloramphenicol acetyltransferase-like domain"/>
    <property type="match status" value="1"/>
</dbReference>
<keyword evidence="4" id="KW-1185">Reference proteome</keyword>
<evidence type="ECO:0000259" key="2">
    <source>
        <dbReference type="PROSITE" id="PS50075"/>
    </source>
</evidence>
<dbReference type="InterPro" id="IPR009081">
    <property type="entry name" value="PP-bd_ACP"/>
</dbReference>
<evidence type="ECO:0000313" key="4">
    <source>
        <dbReference type="Proteomes" id="UP000821846"/>
    </source>
</evidence>
<dbReference type="InterPro" id="IPR023213">
    <property type="entry name" value="CAT-like_dom_sf"/>
</dbReference>
<dbReference type="InterPro" id="IPR000873">
    <property type="entry name" value="AMP-dep_synth/lig_dom"/>
</dbReference>
<evidence type="ECO:0000313" key="3">
    <source>
        <dbReference type="EMBL" id="NSG29392.1"/>
    </source>
</evidence>
<dbReference type="Pfam" id="PF00668">
    <property type="entry name" value="Condensation"/>
    <property type="match status" value="1"/>
</dbReference>
<reference evidence="3 4" key="1">
    <citation type="journal article" date="2020" name="Cell Host Microbe">
        <title>Functional and Genomic Variation between Human-Derived Isolates of Lachnospiraceae Reveals Inter- and Intra-Species Diversity.</title>
        <authorList>
            <person name="Sorbara M.T."/>
            <person name="Littmann E.R."/>
            <person name="Fontana E."/>
            <person name="Moody T.U."/>
            <person name="Kohout C.E."/>
            <person name="Gjonbalaj M."/>
            <person name="Eaton V."/>
            <person name="Seok R."/>
            <person name="Leiner I.M."/>
            <person name="Pamer E.G."/>
        </authorList>
    </citation>
    <scope>NUCLEOTIDE SEQUENCE [LARGE SCALE GENOMIC DNA]</scope>
    <source>
        <strain evidence="3 4">MSK.14.16</strain>
    </source>
</reference>
<dbReference type="PANTHER" id="PTHR45527">
    <property type="entry name" value="NONRIBOSOMAL PEPTIDE SYNTHETASE"/>
    <property type="match status" value="1"/>
</dbReference>
<protein>
    <submittedName>
        <fullName evidence="3">AMP-binding protein</fullName>
    </submittedName>
</protein>
<comment type="caution">
    <text evidence="3">The sequence shown here is derived from an EMBL/GenBank/DDBJ whole genome shotgun (WGS) entry which is preliminary data.</text>
</comment>
<dbReference type="InterPro" id="IPR001242">
    <property type="entry name" value="Condensation_dom"/>
</dbReference>
<dbReference type="CDD" id="cd05930">
    <property type="entry name" value="A_NRPS"/>
    <property type="match status" value="1"/>
</dbReference>
<dbReference type="InterPro" id="IPR045851">
    <property type="entry name" value="AMP-bd_C_sf"/>
</dbReference>
<dbReference type="Gene3D" id="1.10.1200.10">
    <property type="entry name" value="ACP-like"/>
    <property type="match status" value="1"/>
</dbReference>
<dbReference type="InterPro" id="IPR036736">
    <property type="entry name" value="ACP-like_sf"/>
</dbReference>
<proteinExistence type="predicted"/>
<dbReference type="Pfam" id="PF00501">
    <property type="entry name" value="AMP-binding"/>
    <property type="match status" value="1"/>
</dbReference>
<dbReference type="SUPFAM" id="SSF52777">
    <property type="entry name" value="CoA-dependent acyltransferases"/>
    <property type="match status" value="2"/>
</dbReference>
<dbReference type="Gene3D" id="3.40.50.12780">
    <property type="entry name" value="N-terminal domain of ligase-like"/>
    <property type="match status" value="1"/>
</dbReference>
<dbReference type="InterPro" id="IPR042099">
    <property type="entry name" value="ANL_N_sf"/>
</dbReference>
<dbReference type="PROSITE" id="PS50075">
    <property type="entry name" value="CARRIER"/>
    <property type="match status" value="1"/>
</dbReference>
<feature type="domain" description="Carrier" evidence="2">
    <location>
        <begin position="907"/>
        <end position="981"/>
    </location>
</feature>
<dbReference type="PANTHER" id="PTHR45527:SF1">
    <property type="entry name" value="FATTY ACID SYNTHASE"/>
    <property type="match status" value="1"/>
</dbReference>
<comment type="cofactor">
    <cofactor evidence="1">
        <name>pantetheine 4'-phosphate</name>
        <dbReference type="ChEBI" id="CHEBI:47942"/>
    </cofactor>
</comment>
<gene>
    <name evidence="3" type="ORF">HFM93_03665</name>
</gene>
<dbReference type="SUPFAM" id="SSF47336">
    <property type="entry name" value="ACP-like"/>
    <property type="match status" value="1"/>
</dbReference>
<dbReference type="InterPro" id="IPR029058">
    <property type="entry name" value="AB_hydrolase_fold"/>
</dbReference>
<dbReference type="EMBL" id="JAAWUZ010000008">
    <property type="protein sequence ID" value="NSG29392.1"/>
    <property type="molecule type" value="Genomic_DNA"/>
</dbReference>
<dbReference type="Gene3D" id="3.30.300.30">
    <property type="match status" value="1"/>
</dbReference>